<dbReference type="Proteomes" id="UP001428817">
    <property type="component" value="Unassembled WGS sequence"/>
</dbReference>
<dbReference type="EMBL" id="BAABJP010000001">
    <property type="protein sequence ID" value="GAA5144212.1"/>
    <property type="molecule type" value="Genomic_DNA"/>
</dbReference>
<organism evidence="3 4">
    <name type="scientific">Pseudonocardia eucalypti</name>
    <dbReference type="NCBI Taxonomy" id="648755"/>
    <lineage>
        <taxon>Bacteria</taxon>
        <taxon>Bacillati</taxon>
        <taxon>Actinomycetota</taxon>
        <taxon>Actinomycetes</taxon>
        <taxon>Pseudonocardiales</taxon>
        <taxon>Pseudonocardiaceae</taxon>
        <taxon>Pseudonocardia</taxon>
    </lineage>
</organism>
<evidence type="ECO:0000313" key="3">
    <source>
        <dbReference type="EMBL" id="GAA5144212.1"/>
    </source>
</evidence>
<proteinExistence type="predicted"/>
<dbReference type="InterPro" id="IPR019692">
    <property type="entry name" value="CFP-6_PH"/>
</dbReference>
<evidence type="ECO:0000313" key="4">
    <source>
        <dbReference type="Proteomes" id="UP001428817"/>
    </source>
</evidence>
<feature type="domain" description="Low molecular weight protein antigen 6 PH" evidence="2">
    <location>
        <begin position="41"/>
        <end position="121"/>
    </location>
</feature>
<keyword evidence="4" id="KW-1185">Reference proteome</keyword>
<keyword evidence="1" id="KW-1133">Transmembrane helix</keyword>
<reference evidence="4" key="1">
    <citation type="journal article" date="2019" name="Int. J. Syst. Evol. Microbiol.">
        <title>The Global Catalogue of Microorganisms (GCM) 10K type strain sequencing project: providing services to taxonomists for standard genome sequencing and annotation.</title>
        <authorList>
            <consortium name="The Broad Institute Genomics Platform"/>
            <consortium name="The Broad Institute Genome Sequencing Center for Infectious Disease"/>
            <person name="Wu L."/>
            <person name="Ma J."/>
        </authorList>
    </citation>
    <scope>NUCLEOTIDE SEQUENCE [LARGE SCALE GENOMIC DNA]</scope>
    <source>
        <strain evidence="4">JCM 18303</strain>
    </source>
</reference>
<protein>
    <recommendedName>
        <fullName evidence="2">Low molecular weight protein antigen 6 PH domain-containing protein</fullName>
    </recommendedName>
</protein>
<evidence type="ECO:0000259" key="2">
    <source>
        <dbReference type="Pfam" id="PF10756"/>
    </source>
</evidence>
<feature type="transmembrane region" description="Helical" evidence="1">
    <location>
        <begin position="21"/>
        <end position="40"/>
    </location>
</feature>
<dbReference type="Pfam" id="PF10756">
    <property type="entry name" value="bPH_6"/>
    <property type="match status" value="1"/>
</dbReference>
<accession>A0ABP9PC14</accession>
<name>A0ABP9PC14_9PSEU</name>
<keyword evidence="1" id="KW-0472">Membrane</keyword>
<sequence length="125" mass="13527">MAAMAALYWCLVGAQQPMGRLLGGVAVLLLGTVAAFGSLARPRLTADRAGIAIRGFGRAQSYPWSEVNRVQLVHTRRFGRDMATLEIDLRQPGTDERLVVFGFLDLGADPRDVSETLATLRAPTT</sequence>
<gene>
    <name evidence="3" type="ORF">GCM10023321_00060</name>
</gene>
<comment type="caution">
    <text evidence="3">The sequence shown here is derived from an EMBL/GenBank/DDBJ whole genome shotgun (WGS) entry which is preliminary data.</text>
</comment>
<keyword evidence="1" id="KW-0812">Transmembrane</keyword>
<evidence type="ECO:0000256" key="1">
    <source>
        <dbReference type="SAM" id="Phobius"/>
    </source>
</evidence>